<dbReference type="InterPro" id="IPR022771">
    <property type="entry name" value="WAPL_C"/>
</dbReference>
<feature type="region of interest" description="Disordered" evidence="2">
    <location>
        <begin position="75"/>
        <end position="95"/>
    </location>
</feature>
<gene>
    <name evidence="4" type="ORF">KFK09_028054</name>
</gene>
<evidence type="ECO:0000256" key="2">
    <source>
        <dbReference type="SAM" id="MobiDB-lite"/>
    </source>
</evidence>
<name>A0A8T3A256_DENNO</name>
<comment type="similarity">
    <text evidence="1">Belongs to the WAPL family.</text>
</comment>
<dbReference type="SUPFAM" id="SSF48371">
    <property type="entry name" value="ARM repeat"/>
    <property type="match status" value="1"/>
</dbReference>
<organism evidence="4 5">
    <name type="scientific">Dendrobium nobile</name>
    <name type="common">Orchid</name>
    <dbReference type="NCBI Taxonomy" id="94219"/>
    <lineage>
        <taxon>Eukaryota</taxon>
        <taxon>Viridiplantae</taxon>
        <taxon>Streptophyta</taxon>
        <taxon>Embryophyta</taxon>
        <taxon>Tracheophyta</taxon>
        <taxon>Spermatophyta</taxon>
        <taxon>Magnoliopsida</taxon>
        <taxon>Liliopsida</taxon>
        <taxon>Asparagales</taxon>
        <taxon>Orchidaceae</taxon>
        <taxon>Epidendroideae</taxon>
        <taxon>Malaxideae</taxon>
        <taxon>Dendrobiinae</taxon>
        <taxon>Dendrobium</taxon>
    </lineage>
</organism>
<dbReference type="PANTHER" id="PTHR22100">
    <property type="entry name" value="WINGS APART-LIKE PROTEIN HOMOLOG"/>
    <property type="match status" value="1"/>
</dbReference>
<dbReference type="InterPro" id="IPR011989">
    <property type="entry name" value="ARM-like"/>
</dbReference>
<keyword evidence="5" id="KW-1185">Reference proteome</keyword>
<reference evidence="4" key="1">
    <citation type="journal article" date="2022" name="Front. Genet.">
        <title>Chromosome-Scale Assembly of the Dendrobium nobile Genome Provides Insights Into the Molecular Mechanism of the Biosynthesis of the Medicinal Active Ingredient of Dendrobium.</title>
        <authorList>
            <person name="Xu Q."/>
            <person name="Niu S.-C."/>
            <person name="Li K.-L."/>
            <person name="Zheng P.-J."/>
            <person name="Zhang X.-J."/>
            <person name="Jia Y."/>
            <person name="Liu Y."/>
            <person name="Niu Y.-X."/>
            <person name="Yu L.-H."/>
            <person name="Chen D.-F."/>
            <person name="Zhang G.-Q."/>
        </authorList>
    </citation>
    <scope>NUCLEOTIDE SEQUENCE</scope>
    <source>
        <tissue evidence="4">Leaf</tissue>
    </source>
</reference>
<proteinExistence type="inferred from homology"/>
<evidence type="ECO:0000259" key="3">
    <source>
        <dbReference type="Pfam" id="PF07814"/>
    </source>
</evidence>
<dbReference type="FunFam" id="1.25.10.10:FF:000519">
    <property type="entry name" value="WAPL (Wings apart-like protein regulation of heterochromatin) protein"/>
    <property type="match status" value="1"/>
</dbReference>
<sequence>MMIRTYSRRNRCESRSFSETSLLDSDCGGSEDSDLRELSFSQESHQDRRHGLPVAFSSQESSTWSFDPDLLPLSLREPEDPYDDEELERRTEKGRKLKRGYTDGLKRPESAVALSETSTLLETQEFGEMMEHVDEVNFSLDGLQPWQPARIRRASLLSLLTICSVAQRRRLLRARGMADKIINAILGLNFDDSVSTIGAAALFFIMASDVEDVGLLDSPSCLRFLLMLLNPPISHSVEKKPPKVRFNLLEIHKPQTLNSAIKGTDSSSRAIISKVKEILVSCNEIKSGNENVDDMKRPEFSSKWIALLIMEKACLSTVSFADATETMRKVGGNFKERLRELKGLDAIFEVVTDCHSTLEGWFKKKLSTVTASKDGDSVSLESAVFLLKCLKILENATFLSKNNQNYLLSMKEKSEFGGTHLSFVGIIISCIKYLSGLSLLQSTSSISSDDKLTCFPNGIRAFSSSEVCSKGKNTDGQDYSSSSYCGTKNSRMENIEVCLKRQKLSTSSLEVSTSHSDALSALGRADCSTSTSYNTSFNCSNGVSCSSNTGLKVKLHPNGMKANSQSSSGWISIRSTGSKVSSNVQSKKTQMSSYLKADCASEFCDPFAFDDQLGPSKWEQLSSKKGKTQTCKKAVPVKENLIGSEALSVIINDESSLPIGEVNPQSSDKSCPTADEEDPGLLEDCLLASVKVLMNLTNDNPVGCQQIAACGGLDTLASLIANHFPSFDLCFPVSTETEEIRTSIDRSNEFGHLHDRKLHDHQLDFLVAILGLLVNLVEKDSLNRMRLASARVLMNPPGTSPSKEIYRDVVPLLCSIFMSNQGAGNADGGEEVLVHDDEASLLQSQREAEMMIIEAYTALLLAFLSTESTTVKDAIARCLPNHRLQILVPVLERFVAFHLTLNMISPETHTAVVKVIESCKES</sequence>
<feature type="domain" description="Wings apart-like protein C-terminal" evidence="3">
    <location>
        <begin position="118"/>
        <end position="780"/>
    </location>
</feature>
<dbReference type="Proteomes" id="UP000829196">
    <property type="component" value="Unassembled WGS sequence"/>
</dbReference>
<dbReference type="EMBL" id="JAGYWB010000019">
    <property type="protein sequence ID" value="KAI0488227.1"/>
    <property type="molecule type" value="Genomic_DNA"/>
</dbReference>
<dbReference type="OrthoDB" id="78088at2759"/>
<evidence type="ECO:0000313" key="4">
    <source>
        <dbReference type="EMBL" id="KAI0488227.1"/>
    </source>
</evidence>
<dbReference type="InterPro" id="IPR016024">
    <property type="entry name" value="ARM-type_fold"/>
</dbReference>
<evidence type="ECO:0000313" key="5">
    <source>
        <dbReference type="Proteomes" id="UP000829196"/>
    </source>
</evidence>
<dbReference type="AlphaFoldDB" id="A0A8T3A256"/>
<feature type="region of interest" description="Disordered" evidence="2">
    <location>
        <begin position="1"/>
        <end position="57"/>
    </location>
</feature>
<accession>A0A8T3A256</accession>
<protein>
    <recommendedName>
        <fullName evidence="3">Wings apart-like protein C-terminal domain-containing protein</fullName>
    </recommendedName>
</protein>
<dbReference type="Pfam" id="PF07814">
    <property type="entry name" value="WAPL"/>
    <property type="match status" value="1"/>
</dbReference>
<dbReference type="Gene3D" id="1.25.10.10">
    <property type="entry name" value="Leucine-rich Repeat Variant"/>
    <property type="match status" value="2"/>
</dbReference>
<dbReference type="InterPro" id="IPR039874">
    <property type="entry name" value="WAPL"/>
</dbReference>
<dbReference type="PANTHER" id="PTHR22100:SF13">
    <property type="entry name" value="WINGS APART-LIKE PROTEIN HOMOLOG"/>
    <property type="match status" value="1"/>
</dbReference>
<comment type="caution">
    <text evidence="4">The sequence shown here is derived from an EMBL/GenBank/DDBJ whole genome shotgun (WGS) entry which is preliminary data.</text>
</comment>
<evidence type="ECO:0000256" key="1">
    <source>
        <dbReference type="ARBA" id="ARBA00006854"/>
    </source>
</evidence>